<protein>
    <recommendedName>
        <fullName evidence="6">Putative aliphatic sulfonates-binding protein</fullName>
    </recommendedName>
</protein>
<dbReference type="GO" id="GO:0016020">
    <property type="term" value="C:membrane"/>
    <property type="evidence" value="ECO:0007669"/>
    <property type="project" value="InterPro"/>
</dbReference>
<evidence type="ECO:0000259" key="7">
    <source>
        <dbReference type="SMART" id="SM00062"/>
    </source>
</evidence>
<dbReference type="GO" id="GO:0042626">
    <property type="term" value="F:ATPase-coupled transmembrane transporter activity"/>
    <property type="evidence" value="ECO:0007669"/>
    <property type="project" value="InterPro"/>
</dbReference>
<organism evidence="8 9">
    <name type="scientific">Brevibacillus thermoruber</name>
    <dbReference type="NCBI Taxonomy" id="33942"/>
    <lineage>
        <taxon>Bacteria</taxon>
        <taxon>Bacillati</taxon>
        <taxon>Bacillota</taxon>
        <taxon>Bacilli</taxon>
        <taxon>Bacillales</taxon>
        <taxon>Paenibacillaceae</taxon>
        <taxon>Brevibacillus</taxon>
    </lineage>
</organism>
<keyword evidence="9" id="KW-1185">Reference proteome</keyword>
<feature type="domain" description="Solute-binding protein family 3/N-terminal" evidence="7">
    <location>
        <begin position="56"/>
        <end position="272"/>
    </location>
</feature>
<proteinExistence type="inferred from homology"/>
<dbReference type="SUPFAM" id="SSF53850">
    <property type="entry name" value="Periplasmic binding protein-like II"/>
    <property type="match status" value="1"/>
</dbReference>
<reference evidence="8" key="1">
    <citation type="submission" date="2022-12" db="EMBL/GenBank/DDBJ databases">
        <title>Draft genome sequence of the thermophilic strain Brevibacillus thermoruber HT42, isolated from Los Humeros, Puebla, Mexico, with biotechnological potential.</title>
        <authorList>
            <person name="Lara Sanchez J."/>
            <person name="Solis Palacios R."/>
            <person name="Bustos Baena A.S."/>
            <person name="Ruz Baez A.E."/>
            <person name="Espinosa Luna G."/>
            <person name="Oliart Ros R.M."/>
        </authorList>
    </citation>
    <scope>NUCLEOTIDE SEQUENCE</scope>
    <source>
        <strain evidence="8">HT42</strain>
    </source>
</reference>
<evidence type="ECO:0000256" key="2">
    <source>
        <dbReference type="ARBA" id="ARBA00010742"/>
    </source>
</evidence>
<evidence type="ECO:0000313" key="8">
    <source>
        <dbReference type="EMBL" id="MDA5110831.1"/>
    </source>
</evidence>
<dbReference type="CDD" id="cd13557">
    <property type="entry name" value="PBP2_SsuA"/>
    <property type="match status" value="1"/>
</dbReference>
<dbReference type="GO" id="GO:0042597">
    <property type="term" value="C:periplasmic space"/>
    <property type="evidence" value="ECO:0007669"/>
    <property type="project" value="UniProtKB-SubCell"/>
</dbReference>
<dbReference type="FunFam" id="3.40.190.10:FF:000050">
    <property type="entry name" value="Sulfonate ABC transporter substrate-binding protein"/>
    <property type="match status" value="1"/>
</dbReference>
<evidence type="ECO:0000256" key="6">
    <source>
        <dbReference type="ARBA" id="ARBA00070228"/>
    </source>
</evidence>
<dbReference type="SMART" id="SM00062">
    <property type="entry name" value="PBPb"/>
    <property type="match status" value="1"/>
</dbReference>
<evidence type="ECO:0000256" key="1">
    <source>
        <dbReference type="ARBA" id="ARBA00004418"/>
    </source>
</evidence>
<dbReference type="NCBIfam" id="TIGR01728">
    <property type="entry name" value="SsuA_fam"/>
    <property type="match status" value="1"/>
</dbReference>
<dbReference type="PANTHER" id="PTHR30024:SF42">
    <property type="entry name" value="ALIPHATIC SULFONATES-BINDING PROTEIN-RELATED"/>
    <property type="match status" value="1"/>
</dbReference>
<sequence length="341" mass="36737">MLTHTDSRENLRAGTRAAAVFLADLFLVAAFLTGCSGDSGGSVGQAAAKKEETAKVLRIGYQKGDPLNIVKERGTLEKRLKELGYDVTWNVFPAGPPLLEALSSGNLDVGRTGDSPPVFAQAAGSSLVYVAAGKAKSAGSAILVKNDSSIRTLADLKGKNIGLAKGSSAHYLLVKALEKANLQYGDVTLSFLSPADARIAFEQGKIDAWVVWDPFYADIENAGGVRVLVNGEGLAEDRDFYLASQRFAEEHYDIVQVLLEEVEHASAWANEHPKEVAQLLAPLLKIDVAALEKAAERREYGLQPIDDAIVKGQQEIANTFYALKLIPQNISVQEAIYRPSR</sequence>
<comment type="caution">
    <text evidence="8">The sequence shown here is derived from an EMBL/GenBank/DDBJ whole genome shotgun (WGS) entry which is preliminary data.</text>
</comment>
<dbReference type="RefSeq" id="WP_271140953.1">
    <property type="nucleotide sequence ID" value="NZ_JAPYYP010000045.1"/>
</dbReference>
<comment type="subcellular location">
    <subcellularLocation>
        <location evidence="1">Periplasm</location>
    </subcellularLocation>
</comment>
<dbReference type="InterPro" id="IPR001638">
    <property type="entry name" value="Solute-binding_3/MltF_N"/>
</dbReference>
<comment type="function">
    <text evidence="5">Part of a binding-protein-dependent transport system for aliphatic sulfonates. Putative binding protein.</text>
</comment>
<dbReference type="Proteomes" id="UP001151071">
    <property type="component" value="Unassembled WGS sequence"/>
</dbReference>
<dbReference type="InterPro" id="IPR010067">
    <property type="entry name" value="ABC_SsuA_sub-bd"/>
</dbReference>
<keyword evidence="4" id="KW-0732">Signal</keyword>
<dbReference type="Pfam" id="PF09084">
    <property type="entry name" value="NMT1"/>
    <property type="match status" value="1"/>
</dbReference>
<comment type="similarity">
    <text evidence="2">Belongs to the bacterial solute-binding protein SsuA/TauA family.</text>
</comment>
<accession>A0A9X3TUH3</accession>
<dbReference type="PANTHER" id="PTHR30024">
    <property type="entry name" value="ALIPHATIC SULFONATES-BINDING PROTEIN-RELATED"/>
    <property type="match status" value="1"/>
</dbReference>
<evidence type="ECO:0000313" key="9">
    <source>
        <dbReference type="Proteomes" id="UP001151071"/>
    </source>
</evidence>
<dbReference type="AlphaFoldDB" id="A0A9X3TUH3"/>
<dbReference type="EMBL" id="JAPYYP010000045">
    <property type="protein sequence ID" value="MDA5110831.1"/>
    <property type="molecule type" value="Genomic_DNA"/>
</dbReference>
<dbReference type="InterPro" id="IPR015168">
    <property type="entry name" value="SsuA/THI5"/>
</dbReference>
<keyword evidence="3" id="KW-0813">Transport</keyword>
<dbReference type="Gene3D" id="3.40.190.10">
    <property type="entry name" value="Periplasmic binding protein-like II"/>
    <property type="match status" value="2"/>
</dbReference>
<evidence type="ECO:0000256" key="4">
    <source>
        <dbReference type="ARBA" id="ARBA00022729"/>
    </source>
</evidence>
<name>A0A9X3TUH3_9BACL</name>
<evidence type="ECO:0000256" key="5">
    <source>
        <dbReference type="ARBA" id="ARBA00055538"/>
    </source>
</evidence>
<evidence type="ECO:0000256" key="3">
    <source>
        <dbReference type="ARBA" id="ARBA00022448"/>
    </source>
</evidence>
<gene>
    <name evidence="8" type="ORF">O3V59_21050</name>
</gene>